<dbReference type="Proteomes" id="UP000315677">
    <property type="component" value="Unassembled WGS sequence"/>
</dbReference>
<feature type="domain" description="HTH gntR-type" evidence="5">
    <location>
        <begin position="1"/>
        <end position="66"/>
    </location>
</feature>
<keyword evidence="7" id="KW-1185">Reference proteome</keyword>
<name>A0A543DPY4_9PSEU</name>
<feature type="region of interest" description="Disordered" evidence="4">
    <location>
        <begin position="244"/>
        <end position="268"/>
    </location>
</feature>
<evidence type="ECO:0000256" key="2">
    <source>
        <dbReference type="ARBA" id="ARBA00023125"/>
    </source>
</evidence>
<dbReference type="SUPFAM" id="SSF64288">
    <property type="entry name" value="Chorismate lyase-like"/>
    <property type="match status" value="1"/>
</dbReference>
<keyword evidence="2" id="KW-0238">DNA-binding</keyword>
<sequence>MDQAEDALRSLIKEYQAAGASRLPPESRLCELVGASRSTLRDALSRLEVGGEITRRRRVGTMITAPSRAAHNGSLAYPVDLILSLSDFLSQAGVSYAVRAVSIAREHADDGDVAMLGVEACDPVYRAIRLYEVEGRAAARLEHRLPASFDSKPVRINALTDGITTFLEQTENVRLTRSDHTINAEAADDTLAGDLEVPVGTPLLVIDCQLYAAGSHAVATGRLVFRPDVLRLAASANPSTSSTGRIGTFGLTAVETPAPPSSTEHEPG</sequence>
<dbReference type="InterPro" id="IPR011663">
    <property type="entry name" value="UTRA"/>
</dbReference>
<keyword evidence="3" id="KW-0804">Transcription</keyword>
<protein>
    <submittedName>
        <fullName evidence="6">GntR family transcriptional regulator</fullName>
    </submittedName>
</protein>
<dbReference type="Pfam" id="PF07702">
    <property type="entry name" value="UTRA"/>
    <property type="match status" value="1"/>
</dbReference>
<accession>A0A543DPY4</accession>
<dbReference type="InterPro" id="IPR050679">
    <property type="entry name" value="Bact_HTH_transcr_reg"/>
</dbReference>
<dbReference type="PANTHER" id="PTHR44846">
    <property type="entry name" value="MANNOSYL-D-GLYCERATE TRANSPORT/METABOLISM SYSTEM REPRESSOR MNGR-RELATED"/>
    <property type="match status" value="1"/>
</dbReference>
<dbReference type="SUPFAM" id="SSF46785">
    <property type="entry name" value="Winged helix' DNA-binding domain"/>
    <property type="match status" value="1"/>
</dbReference>
<evidence type="ECO:0000256" key="4">
    <source>
        <dbReference type="SAM" id="MobiDB-lite"/>
    </source>
</evidence>
<dbReference type="SMART" id="SM00866">
    <property type="entry name" value="UTRA"/>
    <property type="match status" value="1"/>
</dbReference>
<dbReference type="PRINTS" id="PR00035">
    <property type="entry name" value="HTHGNTR"/>
</dbReference>
<comment type="caution">
    <text evidence="6">The sequence shown here is derived from an EMBL/GenBank/DDBJ whole genome shotgun (WGS) entry which is preliminary data.</text>
</comment>
<dbReference type="GO" id="GO:0003700">
    <property type="term" value="F:DNA-binding transcription factor activity"/>
    <property type="evidence" value="ECO:0007669"/>
    <property type="project" value="InterPro"/>
</dbReference>
<dbReference type="EMBL" id="VFPA01000002">
    <property type="protein sequence ID" value="TQM11402.1"/>
    <property type="molecule type" value="Genomic_DNA"/>
</dbReference>
<evidence type="ECO:0000259" key="5">
    <source>
        <dbReference type="PROSITE" id="PS50949"/>
    </source>
</evidence>
<proteinExistence type="predicted"/>
<dbReference type="AlphaFoldDB" id="A0A543DPY4"/>
<keyword evidence="1" id="KW-0805">Transcription regulation</keyword>
<organism evidence="6 7">
    <name type="scientific">Pseudonocardia kunmingensis</name>
    <dbReference type="NCBI Taxonomy" id="630975"/>
    <lineage>
        <taxon>Bacteria</taxon>
        <taxon>Bacillati</taxon>
        <taxon>Actinomycetota</taxon>
        <taxon>Actinomycetes</taxon>
        <taxon>Pseudonocardiales</taxon>
        <taxon>Pseudonocardiaceae</taxon>
        <taxon>Pseudonocardia</taxon>
    </lineage>
</organism>
<gene>
    <name evidence="6" type="ORF">FB558_3963</name>
</gene>
<evidence type="ECO:0000313" key="7">
    <source>
        <dbReference type="Proteomes" id="UP000315677"/>
    </source>
</evidence>
<dbReference type="SMART" id="SM00345">
    <property type="entry name" value="HTH_GNTR"/>
    <property type="match status" value="1"/>
</dbReference>
<dbReference type="PANTHER" id="PTHR44846:SF1">
    <property type="entry name" value="MANNOSYL-D-GLYCERATE TRANSPORT_METABOLISM SYSTEM REPRESSOR MNGR-RELATED"/>
    <property type="match status" value="1"/>
</dbReference>
<dbReference type="Gene3D" id="3.40.1410.10">
    <property type="entry name" value="Chorismate lyase-like"/>
    <property type="match status" value="1"/>
</dbReference>
<dbReference type="InterPro" id="IPR000524">
    <property type="entry name" value="Tscrpt_reg_HTH_GntR"/>
</dbReference>
<reference evidence="6 7" key="1">
    <citation type="submission" date="2019-06" db="EMBL/GenBank/DDBJ databases">
        <title>Sequencing the genomes of 1000 actinobacteria strains.</title>
        <authorList>
            <person name="Klenk H.-P."/>
        </authorList>
    </citation>
    <scope>NUCLEOTIDE SEQUENCE [LARGE SCALE GENOMIC DNA]</scope>
    <source>
        <strain evidence="6 7">DSM 45301</strain>
    </source>
</reference>
<evidence type="ECO:0000256" key="3">
    <source>
        <dbReference type="ARBA" id="ARBA00023163"/>
    </source>
</evidence>
<dbReference type="Pfam" id="PF00392">
    <property type="entry name" value="GntR"/>
    <property type="match status" value="1"/>
</dbReference>
<dbReference type="GO" id="GO:0003677">
    <property type="term" value="F:DNA binding"/>
    <property type="evidence" value="ECO:0007669"/>
    <property type="project" value="UniProtKB-KW"/>
</dbReference>
<dbReference type="PROSITE" id="PS50949">
    <property type="entry name" value="HTH_GNTR"/>
    <property type="match status" value="1"/>
</dbReference>
<evidence type="ECO:0000256" key="1">
    <source>
        <dbReference type="ARBA" id="ARBA00023015"/>
    </source>
</evidence>
<dbReference type="InterPro" id="IPR028978">
    <property type="entry name" value="Chorismate_lyase_/UTRA_dom_sf"/>
</dbReference>
<dbReference type="GO" id="GO:0045892">
    <property type="term" value="P:negative regulation of DNA-templated transcription"/>
    <property type="evidence" value="ECO:0007669"/>
    <property type="project" value="TreeGrafter"/>
</dbReference>
<dbReference type="InterPro" id="IPR036388">
    <property type="entry name" value="WH-like_DNA-bd_sf"/>
</dbReference>
<dbReference type="Gene3D" id="1.10.10.10">
    <property type="entry name" value="Winged helix-like DNA-binding domain superfamily/Winged helix DNA-binding domain"/>
    <property type="match status" value="1"/>
</dbReference>
<evidence type="ECO:0000313" key="6">
    <source>
        <dbReference type="EMBL" id="TQM11402.1"/>
    </source>
</evidence>
<dbReference type="InterPro" id="IPR036390">
    <property type="entry name" value="WH_DNA-bd_sf"/>
</dbReference>